<dbReference type="InterPro" id="IPR035973">
    <property type="entry name" value="Cyt_c_oxidase_su3-like_sf"/>
</dbReference>
<evidence type="ECO:0000256" key="3">
    <source>
        <dbReference type="ARBA" id="ARBA00015944"/>
    </source>
</evidence>
<dbReference type="EMBL" id="MW302211">
    <property type="protein sequence ID" value="QRK27454.1"/>
    <property type="molecule type" value="Genomic_DNA"/>
</dbReference>
<evidence type="ECO:0000313" key="11">
    <source>
        <dbReference type="EMBL" id="QRK27454.1"/>
    </source>
</evidence>
<protein>
    <recommendedName>
        <fullName evidence="3 8">Cytochrome c oxidase subunit 3</fullName>
    </recommendedName>
</protein>
<keyword evidence="5" id="KW-1278">Translocase</keyword>
<evidence type="ECO:0000259" key="10">
    <source>
        <dbReference type="PROSITE" id="PS50253"/>
    </source>
</evidence>
<sequence length="255" mass="30652">MKMNQMNSLIINSPWPFMLTLNTASMFLNLMMKLNNNNMITKTAIMFMVLVTMLVTMWFSNTNKEKLMTGMLSNYNEMSMKSLIILIMSTESMFFLTFFYINLSMTYFNNSMFNFKFYLTMFKLNFILSFTNLVILLTSSMTLMMSMENKFKKINKSISFLFLTMMLGSYFVLIQLMEYSMLNFNLSNSILFSNFFVLTLFHMTHVIMGILIIMYMTKMKMKYLLSFKIKMKMMCWYWHFVDLIWILIFFLIYMK</sequence>
<feature type="transmembrane region" description="Helical" evidence="9">
    <location>
        <begin position="189"/>
        <end position="215"/>
    </location>
</feature>
<comment type="function">
    <text evidence="8">Component of the cytochrome c oxidase, the last enzyme in the mitochondrial electron transport chain which drives oxidative phosphorylation. The respiratory chain contains 3 multisubunit complexes succinate dehydrogenase (complex II, CII), ubiquinol-cytochrome c oxidoreductase (cytochrome b-c1 complex, complex III, CIII) and cytochrome c oxidase (complex IV, CIV), that cooperate to transfer electrons derived from NADH and succinate to molecular oxygen, creating an electrochemical gradient over the inner membrane that drives transmembrane transport and the ATP synthase. Cytochrome c oxidase is the component of the respiratory chain that catalyzes the reduction of oxygen to water. Electrons originating from reduced cytochrome c in the intermembrane space (IMS) are transferred via the dinuclear copper A center (CU(A)) of subunit 2 and heme A of subunit 1 to the active site in subunit 1, a binuclear center (BNC) formed by heme A3 and copper B (CU(B)). The BNC reduces molecular oxygen to 2 water molecules using 4 electrons from cytochrome c in the IMS and 4 protons from the mitochondrial matrix.</text>
</comment>
<gene>
    <name evidence="11" type="primary">COIII</name>
</gene>
<name>A0A891GWS8_9HEMI</name>
<evidence type="ECO:0000256" key="8">
    <source>
        <dbReference type="RuleBase" id="RU003375"/>
    </source>
</evidence>
<feature type="transmembrane region" description="Helical" evidence="9">
    <location>
        <begin position="115"/>
        <end position="137"/>
    </location>
</feature>
<keyword evidence="4 8" id="KW-0812">Transmembrane</keyword>
<evidence type="ECO:0000256" key="2">
    <source>
        <dbReference type="ARBA" id="ARBA00010581"/>
    </source>
</evidence>
<comment type="similarity">
    <text evidence="2 8">Belongs to the cytochrome c oxidase subunit 3 family.</text>
</comment>
<feature type="domain" description="Heme-copper oxidase subunit III family profile" evidence="10">
    <location>
        <begin position="3"/>
        <end position="255"/>
    </location>
</feature>
<evidence type="ECO:0000256" key="5">
    <source>
        <dbReference type="ARBA" id="ARBA00022967"/>
    </source>
</evidence>
<reference evidence="11" key="1">
    <citation type="submission" date="2020-11" db="EMBL/GenBank/DDBJ databases">
        <title>The mitogenome of the scale insect Didesmococcus koreanus Borchsenius (Coccoidea: Coccidae).</title>
        <authorList>
            <person name="Xu H."/>
            <person name="Liu X."/>
            <person name="Li H."/>
            <person name="Wu S."/>
            <person name="Cai W."/>
        </authorList>
    </citation>
    <scope>NUCLEOTIDE SEQUENCE</scope>
</reference>
<keyword evidence="8 11" id="KW-0496">Mitochondrion</keyword>
<keyword evidence="7 9" id="KW-0472">Membrane</keyword>
<feature type="transmembrane region" description="Helical" evidence="9">
    <location>
        <begin position="83"/>
        <end position="103"/>
    </location>
</feature>
<dbReference type="Gene3D" id="1.10.287.70">
    <property type="match status" value="1"/>
</dbReference>
<accession>A0A891GWS8</accession>
<comment type="subcellular location">
    <subcellularLocation>
        <location evidence="1">Membrane</location>
        <topology evidence="1">Multi-pass membrane protein</topology>
    </subcellularLocation>
</comment>
<proteinExistence type="inferred from homology"/>
<feature type="transmembrane region" description="Helical" evidence="9">
    <location>
        <begin position="12"/>
        <end position="32"/>
    </location>
</feature>
<dbReference type="Pfam" id="PF00510">
    <property type="entry name" value="COX3"/>
    <property type="match status" value="1"/>
</dbReference>
<dbReference type="Gene3D" id="1.20.120.80">
    <property type="entry name" value="Cytochrome c oxidase, subunit III, four-helix bundle"/>
    <property type="match status" value="1"/>
</dbReference>
<feature type="transmembrane region" description="Helical" evidence="9">
    <location>
        <begin position="236"/>
        <end position="254"/>
    </location>
</feature>
<dbReference type="CDD" id="cd00386">
    <property type="entry name" value="Heme_Cu_Oxidase_III_like"/>
    <property type="match status" value="1"/>
</dbReference>
<dbReference type="GO" id="GO:0004129">
    <property type="term" value="F:cytochrome-c oxidase activity"/>
    <property type="evidence" value="ECO:0007669"/>
    <property type="project" value="InterPro"/>
</dbReference>
<organism evidence="11">
    <name type="scientific">Didesmococcus koreanus</name>
    <dbReference type="NCBI Taxonomy" id="1661411"/>
    <lineage>
        <taxon>Eukaryota</taxon>
        <taxon>Metazoa</taxon>
        <taxon>Ecdysozoa</taxon>
        <taxon>Arthropoda</taxon>
        <taxon>Hexapoda</taxon>
        <taxon>Insecta</taxon>
        <taxon>Pterygota</taxon>
        <taxon>Neoptera</taxon>
        <taxon>Paraneoptera</taxon>
        <taxon>Hemiptera</taxon>
        <taxon>Sternorrhyncha</taxon>
        <taxon>Coccoidea</taxon>
        <taxon>Coccidae</taxon>
        <taxon>Didesmococcus</taxon>
    </lineage>
</organism>
<keyword evidence="6 9" id="KW-1133">Transmembrane helix</keyword>
<evidence type="ECO:0000256" key="1">
    <source>
        <dbReference type="ARBA" id="ARBA00004141"/>
    </source>
</evidence>
<evidence type="ECO:0000256" key="6">
    <source>
        <dbReference type="ARBA" id="ARBA00022989"/>
    </source>
</evidence>
<dbReference type="GO" id="GO:0019646">
    <property type="term" value="P:aerobic electron transport chain"/>
    <property type="evidence" value="ECO:0007669"/>
    <property type="project" value="InterPro"/>
</dbReference>
<dbReference type="GO" id="GO:0016020">
    <property type="term" value="C:membrane"/>
    <property type="evidence" value="ECO:0007669"/>
    <property type="project" value="UniProtKB-SubCell"/>
</dbReference>
<dbReference type="InterPro" id="IPR013833">
    <property type="entry name" value="Cyt_c_oxidase_su3_a-hlx"/>
</dbReference>
<dbReference type="SUPFAM" id="SSF81452">
    <property type="entry name" value="Cytochrome c oxidase subunit III-like"/>
    <property type="match status" value="1"/>
</dbReference>
<feature type="transmembrane region" description="Helical" evidence="9">
    <location>
        <begin position="158"/>
        <end position="177"/>
    </location>
</feature>
<dbReference type="AlphaFoldDB" id="A0A891GWS8"/>
<dbReference type="PROSITE" id="PS50253">
    <property type="entry name" value="COX3"/>
    <property type="match status" value="1"/>
</dbReference>
<evidence type="ECO:0000256" key="4">
    <source>
        <dbReference type="ARBA" id="ARBA00022692"/>
    </source>
</evidence>
<feature type="transmembrane region" description="Helical" evidence="9">
    <location>
        <begin position="44"/>
        <end position="62"/>
    </location>
</feature>
<geneLocation type="mitochondrion" evidence="11"/>
<dbReference type="PANTHER" id="PTHR11403">
    <property type="entry name" value="CYTOCHROME C OXIDASE SUBUNIT III"/>
    <property type="match status" value="1"/>
</dbReference>
<evidence type="ECO:0000256" key="9">
    <source>
        <dbReference type="SAM" id="Phobius"/>
    </source>
</evidence>
<dbReference type="InterPro" id="IPR024791">
    <property type="entry name" value="Cyt_c/ubiquinol_Oxase_su3"/>
</dbReference>
<dbReference type="PANTHER" id="PTHR11403:SF7">
    <property type="entry name" value="CYTOCHROME C OXIDASE SUBUNIT 3"/>
    <property type="match status" value="1"/>
</dbReference>
<evidence type="ECO:0000256" key="7">
    <source>
        <dbReference type="ARBA" id="ARBA00023136"/>
    </source>
</evidence>
<dbReference type="InterPro" id="IPR000298">
    <property type="entry name" value="Cyt_c_oxidase-like_su3"/>
</dbReference>